<dbReference type="EMBL" id="LAZR01017572">
    <property type="protein sequence ID" value="KKL99859.1"/>
    <property type="molecule type" value="Genomic_DNA"/>
</dbReference>
<accession>A0A0F9GLV1</accession>
<evidence type="ECO:0000313" key="2">
    <source>
        <dbReference type="EMBL" id="KKL99859.1"/>
    </source>
</evidence>
<comment type="caution">
    <text evidence="2">The sequence shown here is derived from an EMBL/GenBank/DDBJ whole genome shotgun (WGS) entry which is preliminary data.</text>
</comment>
<dbReference type="AlphaFoldDB" id="A0A0F9GLV1"/>
<organism evidence="2">
    <name type="scientific">marine sediment metagenome</name>
    <dbReference type="NCBI Taxonomy" id="412755"/>
    <lineage>
        <taxon>unclassified sequences</taxon>
        <taxon>metagenomes</taxon>
        <taxon>ecological metagenomes</taxon>
    </lineage>
</organism>
<feature type="region of interest" description="Disordered" evidence="1">
    <location>
        <begin position="20"/>
        <end position="53"/>
    </location>
</feature>
<evidence type="ECO:0000256" key="1">
    <source>
        <dbReference type="SAM" id="MobiDB-lite"/>
    </source>
</evidence>
<sequence length="890" mass="101525">KPFDKEEDLQEFLRRQREINDKLDLNKNQETSGGLETEGEQQPVEGEAAPVERKKLTSSEVKSGLQSILNNWKNKPIINVVQGFSQLPVTVRDKFRDHADKLNGVARGDAIWLVADNIDTIDQAERVLLHETVGHFGVRRLLGDEFKSFLGEVERASNTNEDFLRIAASRGFNLTTEKGKLDAADEYIAFIAERNEVVEQGLVSKAVDLLRKGLRSLGFSVQLSNSEIRQVLAKSADFITKGPKGDTASIDEDTAASFNDSTRIDKSKEDDVEKDKNHFIEFLRKGQFIDRVFRFPFRKVGHVNEKGEYELPALAKTVLQRSLDAAQEVVSENSPEALKSFWERAKAGLIDKYGLDEHYRKLKLKKDADERGIILQLKETLENLKKGGVTNVAEGKLLQAMLTGEGITSEQMASVAEPIRKAIDDFGQEAVMLGMLDAGTFERNRATYVHRVYLKHETEQNSMALWAANISAKRRKTMVGNTFKRRGMSQTVEMNTMTGTLPQPWWGRKLEEGKADVALRGEKFFIFDRGKATGEGTETIPGVEIVKNRGRVLERVYWPTSVAVPKRFEAWTDRGKWEVIAFKGRNVVLWRDFTPKERQGMGEILDARYTVTKTFLLMGRDLATGRFLDAIAKNPEWTWVGPNEPPNVTTPKSTRLETYSDYDWVLVPGDKIPKSNTRRWGALAGRYVRAQIWKDLNELDRHFTPGMWRKLLTHWKVNKTARGPTVHMNNVMSNFLLMDLADVRLRDFVRGFASWVKEDEHYQDALQHGAFGGSYLRAEIKREILDPVLQDIKTEYLNAAKDSAEGISDFVKIKILSNFYDKVVRLIKKLDNWFVTLYQWEDEWFRMATYMRRRDLGDDPETAAAIALEQFLNYDINAPWVNAARETGLP</sequence>
<evidence type="ECO:0008006" key="3">
    <source>
        <dbReference type="Google" id="ProtNLM"/>
    </source>
</evidence>
<feature type="non-terminal residue" evidence="2">
    <location>
        <position position="1"/>
    </location>
</feature>
<reference evidence="2" key="1">
    <citation type="journal article" date="2015" name="Nature">
        <title>Complex archaea that bridge the gap between prokaryotes and eukaryotes.</title>
        <authorList>
            <person name="Spang A."/>
            <person name="Saw J.H."/>
            <person name="Jorgensen S.L."/>
            <person name="Zaremba-Niedzwiedzka K."/>
            <person name="Martijn J."/>
            <person name="Lind A.E."/>
            <person name="van Eijk R."/>
            <person name="Schleper C."/>
            <person name="Guy L."/>
            <person name="Ettema T.J."/>
        </authorList>
    </citation>
    <scope>NUCLEOTIDE SEQUENCE</scope>
</reference>
<protein>
    <recommendedName>
        <fullName evidence="3">Large polyvalent protein associated domain-containing protein</fullName>
    </recommendedName>
</protein>
<feature type="non-terminal residue" evidence="2">
    <location>
        <position position="890"/>
    </location>
</feature>
<proteinExistence type="predicted"/>
<name>A0A0F9GLV1_9ZZZZ</name>
<gene>
    <name evidence="2" type="ORF">LCGC14_1810210</name>
</gene>